<organism evidence="1 2">
    <name type="scientific">Tagetes erecta</name>
    <name type="common">African marigold</name>
    <dbReference type="NCBI Taxonomy" id="13708"/>
    <lineage>
        <taxon>Eukaryota</taxon>
        <taxon>Viridiplantae</taxon>
        <taxon>Streptophyta</taxon>
        <taxon>Embryophyta</taxon>
        <taxon>Tracheophyta</taxon>
        <taxon>Spermatophyta</taxon>
        <taxon>Magnoliopsida</taxon>
        <taxon>eudicotyledons</taxon>
        <taxon>Gunneridae</taxon>
        <taxon>Pentapetalae</taxon>
        <taxon>asterids</taxon>
        <taxon>campanulids</taxon>
        <taxon>Asterales</taxon>
        <taxon>Asteraceae</taxon>
        <taxon>Asteroideae</taxon>
        <taxon>Heliantheae alliance</taxon>
        <taxon>Tageteae</taxon>
        <taxon>Tagetes</taxon>
    </lineage>
</organism>
<evidence type="ECO:0000313" key="2">
    <source>
        <dbReference type="Proteomes" id="UP001229421"/>
    </source>
</evidence>
<proteinExistence type="predicted"/>
<dbReference type="Proteomes" id="UP001229421">
    <property type="component" value="Unassembled WGS sequence"/>
</dbReference>
<comment type="caution">
    <text evidence="1">The sequence shown here is derived from an EMBL/GenBank/DDBJ whole genome shotgun (WGS) entry which is preliminary data.</text>
</comment>
<protein>
    <submittedName>
        <fullName evidence="1">Uncharacterized protein</fullName>
    </submittedName>
</protein>
<dbReference type="AlphaFoldDB" id="A0AAD8KZQ3"/>
<dbReference type="EMBL" id="JAUHHV010000002">
    <property type="protein sequence ID" value="KAK1432112.1"/>
    <property type="molecule type" value="Genomic_DNA"/>
</dbReference>
<evidence type="ECO:0000313" key="1">
    <source>
        <dbReference type="EMBL" id="KAK1432112.1"/>
    </source>
</evidence>
<sequence length="121" mass="13870">MGMAVMVISTADVAKTGLSQGRTARNGIIELSSLRPEVTALPITICVLRKWYSAFRRNETCFILEYSQVTFLYIGFDEACLQTETEQEIENGEFVCLKTMNLNEKPRVLTLNQDLHYWPTW</sequence>
<gene>
    <name evidence="1" type="ORF">QVD17_09003</name>
</gene>
<accession>A0AAD8KZQ3</accession>
<keyword evidence="2" id="KW-1185">Reference proteome</keyword>
<name>A0AAD8KZQ3_TARER</name>
<reference evidence="1" key="1">
    <citation type="journal article" date="2023" name="bioRxiv">
        <title>Improved chromosome-level genome assembly for marigold (Tagetes erecta).</title>
        <authorList>
            <person name="Jiang F."/>
            <person name="Yuan L."/>
            <person name="Wang S."/>
            <person name="Wang H."/>
            <person name="Xu D."/>
            <person name="Wang A."/>
            <person name="Fan W."/>
        </authorList>
    </citation>
    <scope>NUCLEOTIDE SEQUENCE</scope>
    <source>
        <strain evidence="1">WSJ</strain>
        <tissue evidence="1">Leaf</tissue>
    </source>
</reference>